<name>A0A0A9EYZ5_ARUDO</name>
<reference evidence="1" key="2">
    <citation type="journal article" date="2015" name="Data Brief">
        <title>Shoot transcriptome of the giant reed, Arundo donax.</title>
        <authorList>
            <person name="Barrero R.A."/>
            <person name="Guerrero F.D."/>
            <person name="Moolhuijzen P."/>
            <person name="Goolsby J.A."/>
            <person name="Tidwell J."/>
            <person name="Bellgard S.E."/>
            <person name="Bellgard M.I."/>
        </authorList>
    </citation>
    <scope>NUCLEOTIDE SEQUENCE</scope>
    <source>
        <tissue evidence="1">Shoot tissue taken approximately 20 cm above the soil surface</tissue>
    </source>
</reference>
<sequence>MFRIDSLLQLIQSLEELALVLAIMENTQSTELYWIHFWHLRRLLIQIEEGLHHLGMVAHQGKPFCLAAEVLGIPVIQIAVAT</sequence>
<dbReference type="EMBL" id="GBRH01193717">
    <property type="protein sequence ID" value="JAE04179.1"/>
    <property type="molecule type" value="Transcribed_RNA"/>
</dbReference>
<dbReference type="AlphaFoldDB" id="A0A0A9EYZ5"/>
<accession>A0A0A9EYZ5</accession>
<protein>
    <submittedName>
        <fullName evidence="1">Uncharacterized protein</fullName>
    </submittedName>
</protein>
<proteinExistence type="predicted"/>
<evidence type="ECO:0000313" key="1">
    <source>
        <dbReference type="EMBL" id="JAE04179.1"/>
    </source>
</evidence>
<organism evidence="1">
    <name type="scientific">Arundo donax</name>
    <name type="common">Giant reed</name>
    <name type="synonym">Donax arundinaceus</name>
    <dbReference type="NCBI Taxonomy" id="35708"/>
    <lineage>
        <taxon>Eukaryota</taxon>
        <taxon>Viridiplantae</taxon>
        <taxon>Streptophyta</taxon>
        <taxon>Embryophyta</taxon>
        <taxon>Tracheophyta</taxon>
        <taxon>Spermatophyta</taxon>
        <taxon>Magnoliopsida</taxon>
        <taxon>Liliopsida</taxon>
        <taxon>Poales</taxon>
        <taxon>Poaceae</taxon>
        <taxon>PACMAD clade</taxon>
        <taxon>Arundinoideae</taxon>
        <taxon>Arundineae</taxon>
        <taxon>Arundo</taxon>
    </lineage>
</organism>
<reference evidence="1" key="1">
    <citation type="submission" date="2014-09" db="EMBL/GenBank/DDBJ databases">
        <authorList>
            <person name="Magalhaes I.L.F."/>
            <person name="Oliveira U."/>
            <person name="Santos F.R."/>
            <person name="Vidigal T.H.D.A."/>
            <person name="Brescovit A.D."/>
            <person name="Santos A.J."/>
        </authorList>
    </citation>
    <scope>NUCLEOTIDE SEQUENCE</scope>
    <source>
        <tissue evidence="1">Shoot tissue taken approximately 20 cm above the soil surface</tissue>
    </source>
</reference>